<protein>
    <submittedName>
        <fullName evidence="4">Uncharacterized protein</fullName>
    </submittedName>
</protein>
<dbReference type="EMBL" id="WVTA01000001">
    <property type="protein sequence ID" value="KAK3216715.1"/>
    <property type="molecule type" value="Genomic_DNA"/>
</dbReference>
<dbReference type="Gene3D" id="1.10.10.60">
    <property type="entry name" value="Homeodomain-like"/>
    <property type="match status" value="1"/>
</dbReference>
<dbReference type="Proteomes" id="UP001280581">
    <property type="component" value="Unassembled WGS sequence"/>
</dbReference>
<dbReference type="PANTHER" id="PTHR45614">
    <property type="entry name" value="MYB PROTEIN-RELATED"/>
    <property type="match status" value="1"/>
</dbReference>
<evidence type="ECO:0000313" key="5">
    <source>
        <dbReference type="Proteomes" id="UP001280581"/>
    </source>
</evidence>
<organism evidence="4 5">
    <name type="scientific">Pseudopithomyces chartarum</name>
    <dbReference type="NCBI Taxonomy" id="1892770"/>
    <lineage>
        <taxon>Eukaryota</taxon>
        <taxon>Fungi</taxon>
        <taxon>Dikarya</taxon>
        <taxon>Ascomycota</taxon>
        <taxon>Pezizomycotina</taxon>
        <taxon>Dothideomycetes</taxon>
        <taxon>Pleosporomycetidae</taxon>
        <taxon>Pleosporales</taxon>
        <taxon>Massarineae</taxon>
        <taxon>Didymosphaeriaceae</taxon>
        <taxon>Pseudopithomyces</taxon>
    </lineage>
</organism>
<dbReference type="SMART" id="SM00717">
    <property type="entry name" value="SANT"/>
    <property type="match status" value="1"/>
</dbReference>
<dbReference type="CDD" id="cd00167">
    <property type="entry name" value="SANT"/>
    <property type="match status" value="1"/>
</dbReference>
<evidence type="ECO:0000313" key="4">
    <source>
        <dbReference type="EMBL" id="KAK3216715.1"/>
    </source>
</evidence>
<dbReference type="InterPro" id="IPR001005">
    <property type="entry name" value="SANT/Myb"/>
</dbReference>
<dbReference type="Pfam" id="PF00249">
    <property type="entry name" value="Myb_DNA-binding"/>
    <property type="match status" value="1"/>
</dbReference>
<accession>A0AAN6M5D2</accession>
<evidence type="ECO:0000259" key="2">
    <source>
        <dbReference type="PROSITE" id="PS50090"/>
    </source>
</evidence>
<dbReference type="PROSITE" id="PS51294">
    <property type="entry name" value="HTH_MYB"/>
    <property type="match status" value="1"/>
</dbReference>
<dbReference type="SUPFAM" id="SSF46689">
    <property type="entry name" value="Homeodomain-like"/>
    <property type="match status" value="1"/>
</dbReference>
<keyword evidence="5" id="KW-1185">Reference proteome</keyword>
<sequence>MPALCDAVCPPARSKQARTQPSNLRDHRSSRARVDARPLLVKGWRNIGAMSAPEPPLRPGACVLFNDQAKRHGHLLGTSPHFTALLATPPPAPGQAHAHIYTAKDVQILFAALRQVIALLQQNPALANKLSDPWSRSPPLIRCIAFEASSARRDIEASNGRQPGSQAARAYQQQRPPVGYTQPTAYANASPAHIAAAPAYVTSSPVYSAAPAYSPQGPTSAASMQGGPVLPAISELHRHQDPGPPPPPQFRPLYSGAPVNSMIPQGSTGSNGSPPSQMLKRATSQTPLPEESPAKKQSKWTPEEDNLTIELRGQGMKWDDIAKRLPGRSSISCRLRYQNYLEKRAVWDEEKKNKLARLYARFKDQMWQKVATEMGIPWRSAESMHWQLGEQEMSARANAPVFQLHPSATGTGLNSPPSGSIAPVSVSGQPPPPPLAQNQAPPSHGFTPANAPQLMSFTQPPPPPPHVHQPQYQQQPLPPQGPVHHSHQRSDSGSSQGRTRASSFSRRRARNSVPPHLGPTLPQIHPRSEADLISGARTAPAPDTNIKREEEGQLGDAFGKRKREEEALHSLRADADARSQGGRSPDRVSQRSGTGSVKSLKRSVDDTDEVEQVRPRPQPTAV</sequence>
<dbReference type="InterPro" id="IPR017930">
    <property type="entry name" value="Myb_dom"/>
</dbReference>
<dbReference type="PANTHER" id="PTHR45614:SF51">
    <property type="entry name" value="MYB-LIKE DNA-BINDING PROTEIN BAS1"/>
    <property type="match status" value="1"/>
</dbReference>
<evidence type="ECO:0000259" key="3">
    <source>
        <dbReference type="PROSITE" id="PS51294"/>
    </source>
</evidence>
<feature type="region of interest" description="Disordered" evidence="1">
    <location>
        <begin position="9"/>
        <end position="31"/>
    </location>
</feature>
<feature type="compositionally biased region" description="Polar residues" evidence="1">
    <location>
        <begin position="406"/>
        <end position="418"/>
    </location>
</feature>
<feature type="compositionally biased region" description="Low complexity" evidence="1">
    <location>
        <begin position="166"/>
        <end position="175"/>
    </location>
</feature>
<dbReference type="GO" id="GO:0000981">
    <property type="term" value="F:DNA-binding transcription factor activity, RNA polymerase II-specific"/>
    <property type="evidence" value="ECO:0007669"/>
    <property type="project" value="TreeGrafter"/>
</dbReference>
<evidence type="ECO:0000256" key="1">
    <source>
        <dbReference type="SAM" id="MobiDB-lite"/>
    </source>
</evidence>
<gene>
    <name evidence="4" type="ORF">GRF29_1g755200</name>
</gene>
<dbReference type="AlphaFoldDB" id="A0AAN6M5D2"/>
<dbReference type="InterPro" id="IPR050560">
    <property type="entry name" value="MYB_TF"/>
</dbReference>
<proteinExistence type="predicted"/>
<name>A0AAN6M5D2_9PLEO</name>
<feature type="region of interest" description="Disordered" evidence="1">
    <location>
        <begin position="154"/>
        <end position="184"/>
    </location>
</feature>
<feature type="compositionally biased region" description="Polar residues" evidence="1">
    <location>
        <begin position="262"/>
        <end position="287"/>
    </location>
</feature>
<comment type="caution">
    <text evidence="4">The sequence shown here is derived from an EMBL/GenBank/DDBJ whole genome shotgun (WGS) entry which is preliminary data.</text>
</comment>
<dbReference type="PROSITE" id="PS50090">
    <property type="entry name" value="MYB_LIKE"/>
    <property type="match status" value="1"/>
</dbReference>
<feature type="compositionally biased region" description="Basic and acidic residues" evidence="1">
    <location>
        <begin position="558"/>
        <end position="577"/>
    </location>
</feature>
<dbReference type="InterPro" id="IPR009057">
    <property type="entry name" value="Homeodomain-like_sf"/>
</dbReference>
<dbReference type="GO" id="GO:0000978">
    <property type="term" value="F:RNA polymerase II cis-regulatory region sequence-specific DNA binding"/>
    <property type="evidence" value="ECO:0007669"/>
    <property type="project" value="TreeGrafter"/>
</dbReference>
<feature type="region of interest" description="Disordered" evidence="1">
    <location>
        <begin position="235"/>
        <end position="305"/>
    </location>
</feature>
<feature type="region of interest" description="Disordered" evidence="1">
    <location>
        <begin position="405"/>
        <end position="622"/>
    </location>
</feature>
<reference evidence="4 5" key="1">
    <citation type="submission" date="2021-02" db="EMBL/GenBank/DDBJ databases">
        <title>Genome assembly of Pseudopithomyces chartarum.</title>
        <authorList>
            <person name="Jauregui R."/>
            <person name="Singh J."/>
            <person name="Voisey C."/>
        </authorList>
    </citation>
    <scope>NUCLEOTIDE SEQUENCE [LARGE SCALE GENOMIC DNA]</scope>
    <source>
        <strain evidence="4 5">AGR01</strain>
    </source>
</reference>
<dbReference type="GO" id="GO:0005634">
    <property type="term" value="C:nucleus"/>
    <property type="evidence" value="ECO:0007669"/>
    <property type="project" value="TreeGrafter"/>
</dbReference>
<feature type="domain" description="HTH myb-type" evidence="3">
    <location>
        <begin position="292"/>
        <end position="345"/>
    </location>
</feature>
<feature type="domain" description="Myb-like" evidence="2">
    <location>
        <begin position="292"/>
        <end position="341"/>
    </location>
</feature>